<keyword evidence="5" id="KW-1185">Reference proteome</keyword>
<dbReference type="SUPFAM" id="SSF47769">
    <property type="entry name" value="SAM/Pointed domain"/>
    <property type="match status" value="1"/>
</dbReference>
<dbReference type="InterPro" id="IPR001849">
    <property type="entry name" value="PH_domain"/>
</dbReference>
<organism evidence="4 5">
    <name type="scientific">Penicillium malachiteum</name>
    <dbReference type="NCBI Taxonomy" id="1324776"/>
    <lineage>
        <taxon>Eukaryota</taxon>
        <taxon>Fungi</taxon>
        <taxon>Dikarya</taxon>
        <taxon>Ascomycota</taxon>
        <taxon>Pezizomycotina</taxon>
        <taxon>Eurotiomycetes</taxon>
        <taxon>Eurotiomycetidae</taxon>
        <taxon>Eurotiales</taxon>
        <taxon>Aspergillaceae</taxon>
        <taxon>Penicillium</taxon>
    </lineage>
</organism>
<reference evidence="4" key="1">
    <citation type="journal article" date="2023" name="IMA Fungus">
        <title>Comparative genomic study of the Penicillium genus elucidates a diverse pangenome and 15 lateral gene transfer events.</title>
        <authorList>
            <person name="Petersen C."/>
            <person name="Sorensen T."/>
            <person name="Nielsen M.R."/>
            <person name="Sondergaard T.E."/>
            <person name="Sorensen J.L."/>
            <person name="Fitzpatrick D.A."/>
            <person name="Frisvad J.C."/>
            <person name="Nielsen K.L."/>
        </authorList>
    </citation>
    <scope>NUCLEOTIDE SEQUENCE</scope>
    <source>
        <strain evidence="4">IBT 17514</strain>
    </source>
</reference>
<feature type="domain" description="SAM" evidence="3">
    <location>
        <begin position="200"/>
        <end position="264"/>
    </location>
</feature>
<dbReference type="SMART" id="SM00233">
    <property type="entry name" value="PH"/>
    <property type="match status" value="1"/>
</dbReference>
<name>A0AAD6HLC5_9EURO</name>
<dbReference type="SUPFAM" id="SSF50729">
    <property type="entry name" value="PH domain-like"/>
    <property type="match status" value="1"/>
</dbReference>
<sequence>MKILIPFSLKDSSLRARRKAAPASISMKNHERFRPVNTVVQRRVSFAGTDFDDDTDFEASDSDEESLRQSMLSVRKPSVLLMKVPPLYHHRMSQPLMTHQRGPRLLTLRSLRWFGDQTAHIYSEILGHLRSMSHQRLRLTSILNDLHYKASLPAPLTLPISFLSLRILPHRFPFSPKTPKAFTTVHPDVSQVDEEEILMWKPSQVAHWLHVAGYNDIVIEKFVMNDINGTVLLSLQIDDLKELSIHSFGIRHQVMASINHLKATMHRGGMLHPEPSLSGASMSQTSESRRSMSLASESHGPSAAAKRCSYAMSVSPKGEILSHHFQGQPGIQQASDAVSIVGIEQLLPKPHSCSKGENCSKYQRRQRKLEKLKADFPDAFVQDGAIIIGSPGNPETAKNLLRPYSDAQPSVVASSAVFGPGSGPGLSEAALSEIQKLDPRETIRNFLNYQHVDGAQPTLDTSNLPPLDHYGSYSPPEEFSSNMAAKLRNLPNLTIPTSPNTEDMTTAVTTNPPTAEGFGSPTAIQQYGPFSKASDIEAYRQGTSFSEMDVPITAVPSGPICRDASQSVPPDMQYRPNAFNNGPLYPTYREPIARTQTTRPRAASTLNSVQEGKALGPIETPDDLHRSPRMLQNGYVNPKSSLATDPDVSHAGYMKKRNKPHLLRHEWQNAHFTLRGTNLAMHKDEAEARRLSLALDNIDVDAYSVACSSLASSSKLSAGFKKNILRMGKNSNKDDTAFSFSLIPASKENEKKALFGNKDGIKTHHFAVKSREERIDWMRELMLARALKKGKENNEEVLINGNMI</sequence>
<comment type="caution">
    <text evidence="4">The sequence shown here is derived from an EMBL/GenBank/DDBJ whole genome shotgun (WGS) entry which is preliminary data.</text>
</comment>
<dbReference type="Proteomes" id="UP001215712">
    <property type="component" value="Unassembled WGS sequence"/>
</dbReference>
<dbReference type="Gene3D" id="1.10.150.50">
    <property type="entry name" value="Transcription Factor, Ets-1"/>
    <property type="match status" value="1"/>
</dbReference>
<dbReference type="PROSITE" id="PS50105">
    <property type="entry name" value="SAM_DOMAIN"/>
    <property type="match status" value="1"/>
</dbReference>
<reference evidence="4" key="2">
    <citation type="submission" date="2023-01" db="EMBL/GenBank/DDBJ databases">
        <authorList>
            <person name="Petersen C."/>
        </authorList>
    </citation>
    <scope>NUCLEOTIDE SEQUENCE</scope>
    <source>
        <strain evidence="4">IBT 17514</strain>
    </source>
</reference>
<evidence type="ECO:0000259" key="2">
    <source>
        <dbReference type="PROSITE" id="PS50003"/>
    </source>
</evidence>
<evidence type="ECO:0000259" key="3">
    <source>
        <dbReference type="PROSITE" id="PS50105"/>
    </source>
</evidence>
<feature type="region of interest" description="Disordered" evidence="1">
    <location>
        <begin position="267"/>
        <end position="300"/>
    </location>
</feature>
<feature type="domain" description="PH" evidence="2">
    <location>
        <begin position="647"/>
        <end position="786"/>
    </location>
</feature>
<dbReference type="AlphaFoldDB" id="A0AAD6HLC5"/>
<gene>
    <name evidence="4" type="ORF">N7493_006461</name>
</gene>
<protein>
    <submittedName>
        <fullName evidence="4">Uncharacterized protein</fullName>
    </submittedName>
</protein>
<dbReference type="EMBL" id="JAQJAN010000008">
    <property type="protein sequence ID" value="KAJ5724733.1"/>
    <property type="molecule type" value="Genomic_DNA"/>
</dbReference>
<dbReference type="SMART" id="SM00454">
    <property type="entry name" value="SAM"/>
    <property type="match status" value="1"/>
</dbReference>
<evidence type="ECO:0000256" key="1">
    <source>
        <dbReference type="SAM" id="MobiDB-lite"/>
    </source>
</evidence>
<dbReference type="InterPro" id="IPR013761">
    <property type="entry name" value="SAM/pointed_sf"/>
</dbReference>
<evidence type="ECO:0000313" key="5">
    <source>
        <dbReference type="Proteomes" id="UP001215712"/>
    </source>
</evidence>
<dbReference type="CDD" id="cd09535">
    <property type="entry name" value="SAM_BOI-like_fungal"/>
    <property type="match status" value="1"/>
</dbReference>
<evidence type="ECO:0000313" key="4">
    <source>
        <dbReference type="EMBL" id="KAJ5724733.1"/>
    </source>
</evidence>
<dbReference type="InterPro" id="IPR001660">
    <property type="entry name" value="SAM"/>
</dbReference>
<dbReference type="Pfam" id="PF07647">
    <property type="entry name" value="SAM_2"/>
    <property type="match status" value="1"/>
</dbReference>
<dbReference type="Gene3D" id="2.30.29.30">
    <property type="entry name" value="Pleckstrin-homology domain (PH domain)/Phosphotyrosine-binding domain (PTB)"/>
    <property type="match status" value="1"/>
</dbReference>
<proteinExistence type="predicted"/>
<accession>A0AAD6HLC5</accession>
<dbReference type="PROSITE" id="PS50003">
    <property type="entry name" value="PH_DOMAIN"/>
    <property type="match status" value="1"/>
</dbReference>
<dbReference type="Pfam" id="PF00169">
    <property type="entry name" value="PH"/>
    <property type="match status" value="1"/>
</dbReference>
<dbReference type="InterPro" id="IPR011993">
    <property type="entry name" value="PH-like_dom_sf"/>
</dbReference>
<feature type="compositionally biased region" description="Polar residues" evidence="1">
    <location>
        <begin position="278"/>
        <end position="296"/>
    </location>
</feature>